<accession>A0AAN9M345</accession>
<proteinExistence type="predicted"/>
<organism evidence="1 2">
    <name type="scientific">Canavalia gladiata</name>
    <name type="common">Sword bean</name>
    <name type="synonym">Dolichos gladiatus</name>
    <dbReference type="NCBI Taxonomy" id="3824"/>
    <lineage>
        <taxon>Eukaryota</taxon>
        <taxon>Viridiplantae</taxon>
        <taxon>Streptophyta</taxon>
        <taxon>Embryophyta</taxon>
        <taxon>Tracheophyta</taxon>
        <taxon>Spermatophyta</taxon>
        <taxon>Magnoliopsida</taxon>
        <taxon>eudicotyledons</taxon>
        <taxon>Gunneridae</taxon>
        <taxon>Pentapetalae</taxon>
        <taxon>rosids</taxon>
        <taxon>fabids</taxon>
        <taxon>Fabales</taxon>
        <taxon>Fabaceae</taxon>
        <taxon>Papilionoideae</taxon>
        <taxon>50 kb inversion clade</taxon>
        <taxon>NPAAA clade</taxon>
        <taxon>indigoferoid/millettioid clade</taxon>
        <taxon>Phaseoleae</taxon>
        <taxon>Canavalia</taxon>
    </lineage>
</organism>
<evidence type="ECO:0000313" key="1">
    <source>
        <dbReference type="EMBL" id="KAK7344482.1"/>
    </source>
</evidence>
<name>A0AAN9M345_CANGL</name>
<keyword evidence="2" id="KW-1185">Reference proteome</keyword>
<dbReference type="EMBL" id="JAYMYQ010000003">
    <property type="protein sequence ID" value="KAK7344482.1"/>
    <property type="molecule type" value="Genomic_DNA"/>
</dbReference>
<gene>
    <name evidence="1" type="ORF">VNO77_14133</name>
</gene>
<sequence>MSYYPSTFPPYEITSSRSENARLSIRHNNPCMLYMVILGPFWGIVRYKARISYVYQAECYECCCQSKHIHYYSKISIAWVEQFPYHFVNVVAELFMYNNFLCQLQEQNEISRAFLLGPTDRYVEM</sequence>
<dbReference type="Proteomes" id="UP001367508">
    <property type="component" value="Unassembled WGS sequence"/>
</dbReference>
<dbReference type="AlphaFoldDB" id="A0AAN9M345"/>
<protein>
    <submittedName>
        <fullName evidence="1">Uncharacterized protein</fullName>
    </submittedName>
</protein>
<comment type="caution">
    <text evidence="1">The sequence shown here is derived from an EMBL/GenBank/DDBJ whole genome shotgun (WGS) entry which is preliminary data.</text>
</comment>
<reference evidence="1 2" key="1">
    <citation type="submission" date="2024-01" db="EMBL/GenBank/DDBJ databases">
        <title>The genomes of 5 underutilized Papilionoideae crops provide insights into root nodulation and disease resistanc.</title>
        <authorList>
            <person name="Jiang F."/>
        </authorList>
    </citation>
    <scope>NUCLEOTIDE SEQUENCE [LARGE SCALE GENOMIC DNA]</scope>
    <source>
        <strain evidence="1">LVBAO_FW01</strain>
        <tissue evidence="1">Leaves</tissue>
    </source>
</reference>
<evidence type="ECO:0000313" key="2">
    <source>
        <dbReference type="Proteomes" id="UP001367508"/>
    </source>
</evidence>